<evidence type="ECO:0000313" key="9">
    <source>
        <dbReference type="EMBL" id="WJZ80309.1"/>
    </source>
</evidence>
<name>A0ABY9BBY6_VITVI</name>
<evidence type="ECO:0000313" key="10">
    <source>
        <dbReference type="Proteomes" id="UP001227230"/>
    </source>
</evidence>
<dbReference type="PANTHER" id="PTHR45631">
    <property type="entry name" value="OS07G0107800 PROTEIN-RELATED"/>
    <property type="match status" value="1"/>
</dbReference>
<evidence type="ECO:0000256" key="2">
    <source>
        <dbReference type="ARBA" id="ARBA00022692"/>
    </source>
</evidence>
<keyword evidence="10" id="KW-1185">Reference proteome</keyword>
<dbReference type="EMBL" id="CP126648">
    <property type="protein sequence ID" value="WJZ80309.1"/>
    <property type="molecule type" value="Genomic_DNA"/>
</dbReference>
<dbReference type="SUPFAM" id="SSF52058">
    <property type="entry name" value="L domain-like"/>
    <property type="match status" value="1"/>
</dbReference>
<organism evidence="9 10">
    <name type="scientific">Vitis vinifera</name>
    <name type="common">Grape</name>
    <dbReference type="NCBI Taxonomy" id="29760"/>
    <lineage>
        <taxon>Eukaryota</taxon>
        <taxon>Viridiplantae</taxon>
        <taxon>Streptophyta</taxon>
        <taxon>Embryophyta</taxon>
        <taxon>Tracheophyta</taxon>
        <taxon>Spermatophyta</taxon>
        <taxon>Magnoliopsida</taxon>
        <taxon>eudicotyledons</taxon>
        <taxon>Gunneridae</taxon>
        <taxon>Pentapetalae</taxon>
        <taxon>rosids</taxon>
        <taxon>Vitales</taxon>
        <taxon>Vitaceae</taxon>
        <taxon>Viteae</taxon>
        <taxon>Vitis</taxon>
    </lineage>
</organism>
<feature type="domain" description="Malectin-like" evidence="8">
    <location>
        <begin position="33"/>
        <end position="363"/>
    </location>
</feature>
<protein>
    <recommendedName>
        <fullName evidence="8">Malectin-like domain-containing protein</fullName>
    </recommendedName>
</protein>
<dbReference type="InterPro" id="IPR001611">
    <property type="entry name" value="Leu-rich_rpt"/>
</dbReference>
<keyword evidence="5 6" id="KW-0472">Membrane</keyword>
<dbReference type="InterPro" id="IPR024788">
    <property type="entry name" value="Malectin-like_Carb-bd_dom"/>
</dbReference>
<feature type="signal peptide" evidence="7">
    <location>
        <begin position="1"/>
        <end position="20"/>
    </location>
</feature>
<dbReference type="Pfam" id="PF00560">
    <property type="entry name" value="LRR_1"/>
    <property type="match status" value="2"/>
</dbReference>
<feature type="transmembrane region" description="Helical" evidence="6">
    <location>
        <begin position="553"/>
        <end position="574"/>
    </location>
</feature>
<keyword evidence="4 6" id="KW-1133">Transmembrane helix</keyword>
<comment type="subcellular location">
    <subcellularLocation>
        <location evidence="1">Membrane</location>
        <topology evidence="1">Single-pass membrane protein</topology>
    </subcellularLocation>
</comment>
<evidence type="ECO:0000256" key="7">
    <source>
        <dbReference type="SAM" id="SignalP"/>
    </source>
</evidence>
<dbReference type="PANTHER" id="PTHR45631:SF191">
    <property type="entry name" value="DI-GLUCOSE BINDING PROTEIN WITH LEUCINE-RICH REPEAT DOMAIN-CONTAINING PROTEIN"/>
    <property type="match status" value="1"/>
</dbReference>
<dbReference type="Gene3D" id="2.60.120.430">
    <property type="entry name" value="Galactose-binding lectin"/>
    <property type="match status" value="2"/>
</dbReference>
<keyword evidence="2 6" id="KW-0812">Transmembrane</keyword>
<keyword evidence="3 7" id="KW-0732">Signal</keyword>
<reference evidence="9 10" key="1">
    <citation type="journal article" date="2023" name="Hortic Res">
        <title>The complete reference genome for grapevine (Vitis vinifera L.) genetics and breeding.</title>
        <authorList>
            <person name="Shi X."/>
            <person name="Cao S."/>
            <person name="Wang X."/>
            <person name="Huang S."/>
            <person name="Wang Y."/>
            <person name="Liu Z."/>
            <person name="Liu W."/>
            <person name="Leng X."/>
            <person name="Peng Y."/>
            <person name="Wang N."/>
            <person name="Wang Y."/>
            <person name="Ma Z."/>
            <person name="Xu X."/>
            <person name="Zhang F."/>
            <person name="Xue H."/>
            <person name="Zhong H."/>
            <person name="Wang Y."/>
            <person name="Zhang K."/>
            <person name="Velt A."/>
            <person name="Avia K."/>
            <person name="Holtgrawe D."/>
            <person name="Grimplet J."/>
            <person name="Matus J.T."/>
            <person name="Ware D."/>
            <person name="Wu X."/>
            <person name="Wang H."/>
            <person name="Liu C."/>
            <person name="Fang Y."/>
            <person name="Rustenholz C."/>
            <person name="Cheng Z."/>
            <person name="Xiao H."/>
            <person name="Zhou Y."/>
        </authorList>
    </citation>
    <scope>NUCLEOTIDE SEQUENCE [LARGE SCALE GENOMIC DNA]</scope>
    <source>
        <strain evidence="10">cv. Pinot noir / PN40024</strain>
        <tissue evidence="9">Leaf</tissue>
    </source>
</reference>
<dbReference type="InterPro" id="IPR032675">
    <property type="entry name" value="LRR_dom_sf"/>
</dbReference>
<evidence type="ECO:0000256" key="1">
    <source>
        <dbReference type="ARBA" id="ARBA00004167"/>
    </source>
</evidence>
<dbReference type="Pfam" id="PF12819">
    <property type="entry name" value="Malectin_like"/>
    <property type="match status" value="1"/>
</dbReference>
<evidence type="ECO:0000256" key="5">
    <source>
        <dbReference type="ARBA" id="ARBA00023136"/>
    </source>
</evidence>
<dbReference type="PROSITE" id="PS51450">
    <property type="entry name" value="LRR"/>
    <property type="match status" value="1"/>
</dbReference>
<evidence type="ECO:0000259" key="8">
    <source>
        <dbReference type="Pfam" id="PF12819"/>
    </source>
</evidence>
<dbReference type="Proteomes" id="UP001227230">
    <property type="component" value="Chromosome 1"/>
</dbReference>
<evidence type="ECO:0000256" key="4">
    <source>
        <dbReference type="ARBA" id="ARBA00022989"/>
    </source>
</evidence>
<dbReference type="Gene3D" id="3.80.10.10">
    <property type="entry name" value="Ribonuclease Inhibitor"/>
    <property type="match status" value="1"/>
</dbReference>
<evidence type="ECO:0000256" key="3">
    <source>
        <dbReference type="ARBA" id="ARBA00022729"/>
    </source>
</evidence>
<accession>A0ABY9BBY6</accession>
<gene>
    <name evidence="9" type="ORF">VitviT2T_000241</name>
</gene>
<sequence>MLAFAVFFFILPILFSPLSSSEVQYPFNVSYNIDCGGSTNSVDQFNRTWLSDRNYTGGSTGLVSEPLHFHPLQEKTIRFFPLSSGKKNCYIVNLPNGRYYVRTFTVYDNYDGKSHSPSFDLSVEGTLVFSWRSPWPEEVSQHGAYSDLFVYVNDGEADVCFYSIATDPPVIGSLEIIQIDAYSYDSATIGTDQILVNYGRLTCGSDQWGPGFSNDTDFFGRSWQSDEEFRAKNSNIKRLLTSKSIANTNKLPNYFPMRLYQSAVTVTGNGALEYELQVDAKLDYLLWFHFAEIDASVNAAGKRVFEVVINGNNVTRIDVYQRVGGFAADNWHYVVKNLSNTLLTVKLVPVVGAPILSGLENYALIPADLSTVPDQVIAMRALKESLRIPARMGWNGDPCAPTNWDAWEGVTCHPNKKETALVVSQIDLGSQGLKGFISDQIGHLSNLVSLNLSSNFLEGTLPSGLGQESLARLDLSNNQLTGSIPESLASSNLQLVLLNDNLLEGKVPDKIFSVGVHGGSIDLSGNKGLCGVSPLPSCPLFWDHGSLSTGGKIGIGIACSVIFCVLLLVIYIFCIRRGNDDYDFGLPQDLMSLAAKRNKYQRQKSLMLLEMESQHAKGFPSTLNLRSESS</sequence>
<evidence type="ECO:0000256" key="6">
    <source>
        <dbReference type="SAM" id="Phobius"/>
    </source>
</evidence>
<feature type="chain" id="PRO_5045426904" description="Malectin-like domain-containing protein" evidence="7">
    <location>
        <begin position="21"/>
        <end position="630"/>
    </location>
</feature>
<proteinExistence type="predicted"/>